<feature type="region of interest" description="Disordered" evidence="1">
    <location>
        <begin position="48"/>
        <end position="69"/>
    </location>
</feature>
<evidence type="ECO:0000256" key="1">
    <source>
        <dbReference type="SAM" id="MobiDB-lite"/>
    </source>
</evidence>
<sequence>ALISNEEMEELGQLLVKQLKNRYNDPTKYRRFVVGVDRDKMRVYDAEDSAQDDLFDSPNEDNDDNSFFSGSIGASDVSRRFEGVI</sequence>
<gene>
    <name evidence="2" type="ORF">METZ01_LOCUS342157</name>
</gene>
<dbReference type="AlphaFoldDB" id="A0A382QV00"/>
<protein>
    <submittedName>
        <fullName evidence="2">Uncharacterized protein</fullName>
    </submittedName>
</protein>
<feature type="non-terminal residue" evidence="2">
    <location>
        <position position="1"/>
    </location>
</feature>
<organism evidence="2">
    <name type="scientific">marine metagenome</name>
    <dbReference type="NCBI Taxonomy" id="408172"/>
    <lineage>
        <taxon>unclassified sequences</taxon>
        <taxon>metagenomes</taxon>
        <taxon>ecological metagenomes</taxon>
    </lineage>
</organism>
<evidence type="ECO:0000313" key="2">
    <source>
        <dbReference type="EMBL" id="SVC89303.1"/>
    </source>
</evidence>
<feature type="compositionally biased region" description="Acidic residues" evidence="1">
    <location>
        <begin position="48"/>
        <end position="64"/>
    </location>
</feature>
<accession>A0A382QV00</accession>
<reference evidence="2" key="1">
    <citation type="submission" date="2018-05" db="EMBL/GenBank/DDBJ databases">
        <authorList>
            <person name="Lanie J.A."/>
            <person name="Ng W.-L."/>
            <person name="Kazmierczak K.M."/>
            <person name="Andrzejewski T.M."/>
            <person name="Davidsen T.M."/>
            <person name="Wayne K.J."/>
            <person name="Tettelin H."/>
            <person name="Glass J.I."/>
            <person name="Rusch D."/>
            <person name="Podicherti R."/>
            <person name="Tsui H.-C.T."/>
            <person name="Winkler M.E."/>
        </authorList>
    </citation>
    <scope>NUCLEOTIDE SEQUENCE</scope>
</reference>
<proteinExistence type="predicted"/>
<dbReference type="EMBL" id="UINC01117107">
    <property type="protein sequence ID" value="SVC89303.1"/>
    <property type="molecule type" value="Genomic_DNA"/>
</dbReference>
<name>A0A382QV00_9ZZZZ</name>